<sequence length="42" mass="5018">MNPPQREIMSLMKTLITPFQLVSVSRIFHVFEEVVMGQKLRW</sequence>
<organism evidence="1 2">
    <name type="scientific">Trichinella britovi</name>
    <name type="common">Parasitic roundworm</name>
    <dbReference type="NCBI Taxonomy" id="45882"/>
    <lineage>
        <taxon>Eukaryota</taxon>
        <taxon>Metazoa</taxon>
        <taxon>Ecdysozoa</taxon>
        <taxon>Nematoda</taxon>
        <taxon>Enoplea</taxon>
        <taxon>Dorylaimia</taxon>
        <taxon>Trichinellida</taxon>
        <taxon>Trichinellidae</taxon>
        <taxon>Trichinella</taxon>
    </lineage>
</organism>
<reference evidence="1 2" key="1">
    <citation type="submission" date="2015-01" db="EMBL/GenBank/DDBJ databases">
        <title>Evolution of Trichinella species and genotypes.</title>
        <authorList>
            <person name="Korhonen P.K."/>
            <person name="Edoardo P."/>
            <person name="Giuseppe L.R."/>
            <person name="Gasser R.B."/>
        </authorList>
    </citation>
    <scope>NUCLEOTIDE SEQUENCE [LARGE SCALE GENOMIC DNA]</scope>
    <source>
        <strain evidence="1">ISS120</strain>
    </source>
</reference>
<keyword evidence="2" id="KW-1185">Reference proteome</keyword>
<protein>
    <submittedName>
        <fullName evidence="1">Uncharacterized protein</fullName>
    </submittedName>
</protein>
<evidence type="ECO:0000313" key="1">
    <source>
        <dbReference type="EMBL" id="KRY06433.1"/>
    </source>
</evidence>
<evidence type="ECO:0000313" key="2">
    <source>
        <dbReference type="Proteomes" id="UP000054653"/>
    </source>
</evidence>
<gene>
    <name evidence="1" type="ORF">T03_8317</name>
</gene>
<dbReference type="Proteomes" id="UP000054653">
    <property type="component" value="Unassembled WGS sequence"/>
</dbReference>
<accession>A0A0V0Z1W3</accession>
<comment type="caution">
    <text evidence="1">The sequence shown here is derived from an EMBL/GenBank/DDBJ whole genome shotgun (WGS) entry which is preliminary data.</text>
</comment>
<proteinExistence type="predicted"/>
<dbReference type="EMBL" id="JYDI01004475">
    <property type="protein sequence ID" value="KRY06433.1"/>
    <property type="molecule type" value="Genomic_DNA"/>
</dbReference>
<name>A0A0V0Z1W3_TRIBR</name>
<dbReference type="AlphaFoldDB" id="A0A0V0Z1W3"/>